<reference evidence="2" key="2">
    <citation type="submission" date="2019-10" db="EMBL/GenBank/DDBJ databases">
        <title>Conservation and host-specific expression of non-tandemly repeated heterogenous ribosome RNA gene in arbuscular mycorrhizal fungi.</title>
        <authorList>
            <person name="Maeda T."/>
            <person name="Kobayashi Y."/>
            <person name="Nakagawa T."/>
            <person name="Ezawa T."/>
            <person name="Yamaguchi K."/>
            <person name="Bino T."/>
            <person name="Nishimoto Y."/>
            <person name="Shigenobu S."/>
            <person name="Kawaguchi M."/>
        </authorList>
    </citation>
    <scope>NUCLEOTIDE SEQUENCE</scope>
    <source>
        <strain evidence="2">HR1</strain>
    </source>
</reference>
<evidence type="ECO:0000313" key="2">
    <source>
        <dbReference type="EMBL" id="GES95154.1"/>
    </source>
</evidence>
<dbReference type="AlphaFoldDB" id="A0A2Z6R2V7"/>
<dbReference type="Proteomes" id="UP000615446">
    <property type="component" value="Unassembled WGS sequence"/>
</dbReference>
<dbReference type="EMBL" id="BEXD01001959">
    <property type="protein sequence ID" value="GBB96470.1"/>
    <property type="molecule type" value="Genomic_DNA"/>
</dbReference>
<reference evidence="1 3" key="1">
    <citation type="submission" date="2017-11" db="EMBL/GenBank/DDBJ databases">
        <title>The genome of Rhizophagus clarus HR1 reveals common genetic basis of auxotrophy among arbuscular mycorrhizal fungi.</title>
        <authorList>
            <person name="Kobayashi Y."/>
        </authorList>
    </citation>
    <scope>NUCLEOTIDE SEQUENCE [LARGE SCALE GENOMIC DNA]</scope>
    <source>
        <strain evidence="1 3">HR1</strain>
    </source>
</reference>
<accession>A0A2Z6R2V7</accession>
<comment type="caution">
    <text evidence="1">The sequence shown here is derived from an EMBL/GenBank/DDBJ whole genome shotgun (WGS) entry which is preliminary data.</text>
</comment>
<protein>
    <submittedName>
        <fullName evidence="1">Uncharacterized protein</fullName>
    </submittedName>
</protein>
<gene>
    <name evidence="2" type="ORF">RCL2_002184200</name>
    <name evidence="1" type="ORF">RclHR1_27610001</name>
</gene>
<proteinExistence type="predicted"/>
<organism evidence="1 3">
    <name type="scientific">Rhizophagus clarus</name>
    <dbReference type="NCBI Taxonomy" id="94130"/>
    <lineage>
        <taxon>Eukaryota</taxon>
        <taxon>Fungi</taxon>
        <taxon>Fungi incertae sedis</taxon>
        <taxon>Mucoromycota</taxon>
        <taxon>Glomeromycotina</taxon>
        <taxon>Glomeromycetes</taxon>
        <taxon>Glomerales</taxon>
        <taxon>Glomeraceae</taxon>
        <taxon>Rhizophagus</taxon>
    </lineage>
</organism>
<name>A0A2Z6R2V7_9GLOM</name>
<sequence>MVVSCRMGTLSKGGIQGNSKWEDYYHPPISSQVLAKCLYCGKTTRTCKKKLANRTCQYCFKEFCYPSILKHHLRLKNMCSKQASQTTDQISLASERVSPTSDQVNLASNQISDQFNEKNMVPIRLLLA</sequence>
<keyword evidence="3" id="KW-1185">Reference proteome</keyword>
<evidence type="ECO:0000313" key="1">
    <source>
        <dbReference type="EMBL" id="GBB96470.1"/>
    </source>
</evidence>
<dbReference type="Proteomes" id="UP000247702">
    <property type="component" value="Unassembled WGS sequence"/>
</dbReference>
<dbReference type="EMBL" id="BLAL01000239">
    <property type="protein sequence ID" value="GES95154.1"/>
    <property type="molecule type" value="Genomic_DNA"/>
</dbReference>
<evidence type="ECO:0000313" key="3">
    <source>
        <dbReference type="Proteomes" id="UP000247702"/>
    </source>
</evidence>